<dbReference type="NCBIfam" id="NF002965">
    <property type="entry name" value="PRK03636.1"/>
    <property type="match status" value="1"/>
</dbReference>
<keyword evidence="4" id="KW-1185">Reference proteome</keyword>
<dbReference type="Gene3D" id="3.40.1530.30">
    <property type="entry name" value="Uncharacterised family UPF0302, N-terminal domain"/>
    <property type="match status" value="1"/>
</dbReference>
<proteinExistence type="inferred from homology"/>
<reference evidence="3 4" key="1">
    <citation type="submission" date="2020-08" db="EMBL/GenBank/DDBJ databases">
        <title>A Genomic Blueprint of the Chicken Gut Microbiome.</title>
        <authorList>
            <person name="Gilroy R."/>
            <person name="Ravi A."/>
            <person name="Getino M."/>
            <person name="Pursley I."/>
            <person name="Horton D.L."/>
            <person name="Alikhan N.-F."/>
            <person name="Baker D."/>
            <person name="Gharbi K."/>
            <person name="Hall N."/>
            <person name="Watson M."/>
            <person name="Adriaenssens E.M."/>
            <person name="Foster-Nyarko E."/>
            <person name="Jarju S."/>
            <person name="Secka A."/>
            <person name="Antonio M."/>
            <person name="Oren A."/>
            <person name="Chaudhuri R."/>
            <person name="La Ragione R.M."/>
            <person name="Hildebrand F."/>
            <person name="Pallen M.J."/>
        </authorList>
    </citation>
    <scope>NUCLEOTIDE SEQUENCE [LARGE SCALE GENOMIC DNA]</scope>
    <source>
        <strain evidence="3 4">Sa3CUA8</strain>
    </source>
</reference>
<dbReference type="RefSeq" id="WP_191688090.1">
    <property type="nucleotide sequence ID" value="NZ_JACSQY010000001.1"/>
</dbReference>
<dbReference type="Pfam" id="PF08864">
    <property type="entry name" value="UPF0302"/>
    <property type="match status" value="1"/>
</dbReference>
<organism evidence="3 4">
    <name type="scientific">Sporosarcina gallistercoris</name>
    <dbReference type="NCBI Taxonomy" id="2762245"/>
    <lineage>
        <taxon>Bacteria</taxon>
        <taxon>Bacillati</taxon>
        <taxon>Bacillota</taxon>
        <taxon>Bacilli</taxon>
        <taxon>Bacillales</taxon>
        <taxon>Caryophanaceae</taxon>
        <taxon>Sporosarcina</taxon>
    </lineage>
</organism>
<evidence type="ECO:0000259" key="2">
    <source>
        <dbReference type="SMART" id="SM00914"/>
    </source>
</evidence>
<comment type="caution">
    <text evidence="3">The sequence shown here is derived from an EMBL/GenBank/DDBJ whole genome shotgun (WGS) entry which is preliminary data.</text>
</comment>
<feature type="domain" description="IDEAL" evidence="2">
    <location>
        <begin position="139"/>
        <end position="175"/>
    </location>
</feature>
<dbReference type="Gene3D" id="4.10.810.10">
    <property type="entry name" value="Virus Scaffolding Protein, Chain A"/>
    <property type="match status" value="1"/>
</dbReference>
<evidence type="ECO:0000256" key="1">
    <source>
        <dbReference type="HAMAP-Rule" id="MF_00760"/>
    </source>
</evidence>
<dbReference type="Pfam" id="PF08858">
    <property type="entry name" value="IDEAL"/>
    <property type="match status" value="1"/>
</dbReference>
<dbReference type="Proteomes" id="UP000659496">
    <property type="component" value="Unassembled WGS sequence"/>
</dbReference>
<dbReference type="SMART" id="SM00914">
    <property type="entry name" value="IDEAL"/>
    <property type="match status" value="1"/>
</dbReference>
<name>A0ABR8PFJ5_9BACL</name>
<dbReference type="EMBL" id="JACSQY010000001">
    <property type="protein sequence ID" value="MBD7906947.1"/>
    <property type="molecule type" value="Genomic_DNA"/>
</dbReference>
<dbReference type="InterPro" id="IPR011188">
    <property type="entry name" value="UPF0302"/>
</dbReference>
<evidence type="ECO:0000313" key="4">
    <source>
        <dbReference type="Proteomes" id="UP000659496"/>
    </source>
</evidence>
<dbReference type="HAMAP" id="MF_00760">
    <property type="entry name" value="UPF0302"/>
    <property type="match status" value="1"/>
</dbReference>
<evidence type="ECO:0000313" key="3">
    <source>
        <dbReference type="EMBL" id="MBD7906947.1"/>
    </source>
</evidence>
<comment type="similarity">
    <text evidence="1">Belongs to the UPF0302 family.</text>
</comment>
<gene>
    <name evidence="3" type="ORF">H9659_01205</name>
</gene>
<protein>
    <recommendedName>
        <fullName evidence="1">UPF0302 protein H9659_01205</fullName>
    </recommendedName>
</protein>
<dbReference type="InterPro" id="IPR027393">
    <property type="entry name" value="Virus_scaffolding_prot_C"/>
</dbReference>
<dbReference type="InterPro" id="IPR014963">
    <property type="entry name" value="UPF0302_N"/>
</dbReference>
<accession>A0ABR8PFJ5</accession>
<dbReference type="InterPro" id="IPR014957">
    <property type="entry name" value="IDEAL_dom"/>
</dbReference>
<dbReference type="PIRSF" id="PIRSF007165">
    <property type="entry name" value="UCP007165"/>
    <property type="match status" value="1"/>
</dbReference>
<sequence>MEAMIPVAAKKDFIRWFLKRYRLKRRECVWILNYLLSHEKILRNVHFTDDAHFCPRAMVISTTDSNGVPFRFYKGSLMTTDAEKSFHDLRLHPDEKMFIQLNFLKSNSSPHYASVLEDNPYFPLDQQVSERDRQIAQQLLKESMTTMTKETLLKHVDEALDANDEEQFLALSAVLKELNILEER</sequence>
<dbReference type="InterPro" id="IPR038091">
    <property type="entry name" value="UPF0302_N_sf"/>
</dbReference>